<organism evidence="1 2">
    <name type="scientific">Erwinia tracheiphila</name>
    <dbReference type="NCBI Taxonomy" id="65700"/>
    <lineage>
        <taxon>Bacteria</taxon>
        <taxon>Pseudomonadati</taxon>
        <taxon>Pseudomonadota</taxon>
        <taxon>Gammaproteobacteria</taxon>
        <taxon>Enterobacterales</taxon>
        <taxon>Erwiniaceae</taxon>
        <taxon>Erwinia</taxon>
    </lineage>
</organism>
<accession>A0A345CRD4</accession>
<dbReference type="RefSeq" id="WP_087949650.1">
    <property type="nucleotide sequence ID" value="NZ_CP013970.1"/>
</dbReference>
<reference evidence="1 2" key="1">
    <citation type="submission" date="2016-01" db="EMBL/GenBank/DDBJ databases">
        <authorList>
            <person name="Oliw E.H."/>
        </authorList>
    </citation>
    <scope>NUCLEOTIDE SEQUENCE [LARGE SCALE GENOMIC DNA]</scope>
    <source>
        <strain evidence="1 2">MDcuke</strain>
    </source>
</reference>
<dbReference type="EMBL" id="CP013970">
    <property type="protein sequence ID" value="AXF76001.1"/>
    <property type="molecule type" value="Genomic_DNA"/>
</dbReference>
<evidence type="ECO:0000313" key="2">
    <source>
        <dbReference type="Proteomes" id="UP000264980"/>
    </source>
</evidence>
<name>A0A345CRD4_9GAMM</name>
<protein>
    <submittedName>
        <fullName evidence="1">Uncharacterized protein</fullName>
    </submittedName>
</protein>
<dbReference type="Proteomes" id="UP000264980">
    <property type="component" value="Chromosome"/>
</dbReference>
<evidence type="ECO:0000313" key="1">
    <source>
        <dbReference type="EMBL" id="AXF76001.1"/>
    </source>
</evidence>
<sequence>MMINRLATLRDNGPLTTYRDEAVHWAESEGKQLLSSCGRASLSLEVDSRGNFDGHQHNWSRSGRTITHGSPSVRWVFNRQIMGLWGMPGWVNVSYQENGALAITPLSTVC</sequence>
<gene>
    <name evidence="1" type="ORF">AV903_07990</name>
</gene>
<proteinExistence type="predicted"/>
<dbReference type="AlphaFoldDB" id="A0A345CRD4"/>